<dbReference type="Gene3D" id="3.40.50.2000">
    <property type="entry name" value="Glycogen Phosphorylase B"/>
    <property type="match status" value="1"/>
</dbReference>
<dbReference type="WBParaSite" id="HPBE_0000345101-mRNA-1">
    <property type="protein sequence ID" value="HPBE_0000345101-mRNA-1"/>
    <property type="gene ID" value="HPBE_0000345101"/>
</dbReference>
<accession>A0A183FBA9</accession>
<dbReference type="AlphaFoldDB" id="A0A183FBA9"/>
<dbReference type="InterPro" id="IPR002213">
    <property type="entry name" value="UDP_glucos_trans"/>
</dbReference>
<gene>
    <name evidence="2" type="ORF">HPBE_LOCUS3452</name>
</gene>
<proteinExistence type="predicted"/>
<name>A0A183FBA9_HELPZ</name>
<evidence type="ECO:0000313" key="3">
    <source>
        <dbReference type="Proteomes" id="UP000050761"/>
    </source>
</evidence>
<keyword evidence="3" id="KW-1185">Reference proteome</keyword>
<keyword evidence="1" id="KW-0808">Transferase</keyword>
<dbReference type="SUPFAM" id="SSF53756">
    <property type="entry name" value="UDP-Glycosyltransferase/glycogen phosphorylase"/>
    <property type="match status" value="1"/>
</dbReference>
<evidence type="ECO:0000256" key="1">
    <source>
        <dbReference type="ARBA" id="ARBA00022679"/>
    </source>
</evidence>
<accession>A0A3P7UJR0</accession>
<dbReference type="Pfam" id="PF00201">
    <property type="entry name" value="UDPGT"/>
    <property type="match status" value="1"/>
</dbReference>
<dbReference type="GO" id="GO:0008194">
    <property type="term" value="F:UDP-glycosyltransferase activity"/>
    <property type="evidence" value="ECO:0007669"/>
    <property type="project" value="InterPro"/>
</dbReference>
<reference evidence="2 3" key="1">
    <citation type="submission" date="2018-11" db="EMBL/GenBank/DDBJ databases">
        <authorList>
            <consortium name="Pathogen Informatics"/>
        </authorList>
    </citation>
    <scope>NUCLEOTIDE SEQUENCE [LARGE SCALE GENOMIC DNA]</scope>
</reference>
<reference evidence="4" key="2">
    <citation type="submission" date="2019-09" db="UniProtKB">
        <authorList>
            <consortium name="WormBaseParasite"/>
        </authorList>
    </citation>
    <scope>IDENTIFICATION</scope>
</reference>
<dbReference type="Proteomes" id="UP000050761">
    <property type="component" value="Unassembled WGS sequence"/>
</dbReference>
<sequence length="59" mass="6725">MEASRSATPLISIPFFFDQIRNSRAVELNGWGIPVSRFSLRDSPDDLRRALHELLGDPR</sequence>
<organism evidence="3 4">
    <name type="scientific">Heligmosomoides polygyrus</name>
    <name type="common">Parasitic roundworm</name>
    <dbReference type="NCBI Taxonomy" id="6339"/>
    <lineage>
        <taxon>Eukaryota</taxon>
        <taxon>Metazoa</taxon>
        <taxon>Ecdysozoa</taxon>
        <taxon>Nematoda</taxon>
        <taxon>Chromadorea</taxon>
        <taxon>Rhabditida</taxon>
        <taxon>Rhabditina</taxon>
        <taxon>Rhabditomorpha</taxon>
        <taxon>Strongyloidea</taxon>
        <taxon>Heligmosomidae</taxon>
        <taxon>Heligmosomoides</taxon>
    </lineage>
</organism>
<dbReference type="EMBL" id="UZAH01009181">
    <property type="protein sequence ID" value="VDO35251.1"/>
    <property type="molecule type" value="Genomic_DNA"/>
</dbReference>
<dbReference type="OrthoDB" id="5835829at2759"/>
<evidence type="ECO:0000313" key="4">
    <source>
        <dbReference type="WBParaSite" id="HPBE_0000345101-mRNA-1"/>
    </source>
</evidence>
<protein>
    <submittedName>
        <fullName evidence="4">Glucuronosyltransferase</fullName>
    </submittedName>
</protein>
<evidence type="ECO:0000313" key="2">
    <source>
        <dbReference type="EMBL" id="VDO35251.1"/>
    </source>
</evidence>